<gene>
    <name evidence="8" type="ORF">IAD18_05455</name>
</gene>
<evidence type="ECO:0000259" key="7">
    <source>
        <dbReference type="PROSITE" id="PS51123"/>
    </source>
</evidence>
<keyword evidence="4" id="KW-0802">TPR repeat</keyword>
<dbReference type="PANTHER" id="PTHR30329">
    <property type="entry name" value="STATOR ELEMENT OF FLAGELLAR MOTOR COMPLEX"/>
    <property type="match status" value="1"/>
</dbReference>
<dbReference type="Gene3D" id="3.30.1330.60">
    <property type="entry name" value="OmpA-like domain"/>
    <property type="match status" value="1"/>
</dbReference>
<dbReference type="InterPro" id="IPR050330">
    <property type="entry name" value="Bact_OuterMem_StrucFunc"/>
</dbReference>
<dbReference type="Gene3D" id="2.120.10.30">
    <property type="entry name" value="TolB, C-terminal domain"/>
    <property type="match status" value="1"/>
</dbReference>
<reference evidence="8" key="2">
    <citation type="journal article" date="2021" name="PeerJ">
        <title>Extensive microbial diversity within the chicken gut microbiome revealed by metagenomics and culture.</title>
        <authorList>
            <person name="Gilroy R."/>
            <person name="Ravi A."/>
            <person name="Getino M."/>
            <person name="Pursley I."/>
            <person name="Horton D.L."/>
            <person name="Alikhan N.F."/>
            <person name="Baker D."/>
            <person name="Gharbi K."/>
            <person name="Hall N."/>
            <person name="Watson M."/>
            <person name="Adriaenssens E.M."/>
            <person name="Foster-Nyarko E."/>
            <person name="Jarju S."/>
            <person name="Secka A."/>
            <person name="Antonio M."/>
            <person name="Oren A."/>
            <person name="Chaudhuri R.R."/>
            <person name="La Ragione R."/>
            <person name="Hildebrand F."/>
            <person name="Pallen M.J."/>
        </authorList>
    </citation>
    <scope>NUCLEOTIDE SEQUENCE</scope>
    <source>
        <strain evidence="8">17073</strain>
    </source>
</reference>
<evidence type="ECO:0000313" key="9">
    <source>
        <dbReference type="Proteomes" id="UP000824076"/>
    </source>
</evidence>
<dbReference type="SUPFAM" id="SSF82171">
    <property type="entry name" value="DPP6 N-terminal domain-like"/>
    <property type="match status" value="1"/>
</dbReference>
<evidence type="ECO:0000256" key="2">
    <source>
        <dbReference type="ARBA" id="ARBA00023136"/>
    </source>
</evidence>
<name>A0A9D1IL46_9BACT</name>
<keyword evidence="2 5" id="KW-0472">Membrane</keyword>
<dbReference type="PRINTS" id="PR01021">
    <property type="entry name" value="OMPADOMAIN"/>
</dbReference>
<dbReference type="InterPro" id="IPR011042">
    <property type="entry name" value="6-blade_b-propeller_TolB-like"/>
</dbReference>
<feature type="repeat" description="TPR" evidence="4">
    <location>
        <begin position="94"/>
        <end position="127"/>
    </location>
</feature>
<keyword evidence="3" id="KW-0998">Cell outer membrane</keyword>
<dbReference type="PROSITE" id="PS51257">
    <property type="entry name" value="PROKAR_LIPOPROTEIN"/>
    <property type="match status" value="1"/>
</dbReference>
<proteinExistence type="predicted"/>
<dbReference type="Pfam" id="PF13432">
    <property type="entry name" value="TPR_16"/>
    <property type="match status" value="1"/>
</dbReference>
<dbReference type="PROSITE" id="PS50005">
    <property type="entry name" value="TPR"/>
    <property type="match status" value="1"/>
</dbReference>
<dbReference type="InterPro" id="IPR019734">
    <property type="entry name" value="TPR_rpt"/>
</dbReference>
<dbReference type="SUPFAM" id="SSF48452">
    <property type="entry name" value="TPR-like"/>
    <property type="match status" value="1"/>
</dbReference>
<evidence type="ECO:0000313" key="8">
    <source>
        <dbReference type="EMBL" id="HIU39093.1"/>
    </source>
</evidence>
<dbReference type="InterPro" id="IPR036737">
    <property type="entry name" value="OmpA-like_sf"/>
</dbReference>
<reference evidence="8" key="1">
    <citation type="submission" date="2020-10" db="EMBL/GenBank/DDBJ databases">
        <authorList>
            <person name="Gilroy R."/>
        </authorList>
    </citation>
    <scope>NUCLEOTIDE SEQUENCE</scope>
    <source>
        <strain evidence="8">17073</strain>
    </source>
</reference>
<dbReference type="SUPFAM" id="SSF49464">
    <property type="entry name" value="Carboxypeptidase regulatory domain-like"/>
    <property type="match status" value="1"/>
</dbReference>
<dbReference type="Proteomes" id="UP000824076">
    <property type="component" value="Unassembled WGS sequence"/>
</dbReference>
<dbReference type="InterPro" id="IPR011659">
    <property type="entry name" value="WD40"/>
</dbReference>
<dbReference type="GO" id="GO:0009279">
    <property type="term" value="C:cell outer membrane"/>
    <property type="evidence" value="ECO:0007669"/>
    <property type="project" value="UniProtKB-SubCell"/>
</dbReference>
<evidence type="ECO:0000256" key="3">
    <source>
        <dbReference type="ARBA" id="ARBA00023237"/>
    </source>
</evidence>
<dbReference type="AlphaFoldDB" id="A0A9D1IL46"/>
<dbReference type="PROSITE" id="PS51123">
    <property type="entry name" value="OMPA_2"/>
    <property type="match status" value="1"/>
</dbReference>
<dbReference type="PANTHER" id="PTHR30329:SF21">
    <property type="entry name" value="LIPOPROTEIN YIAD-RELATED"/>
    <property type="match status" value="1"/>
</dbReference>
<evidence type="ECO:0000256" key="4">
    <source>
        <dbReference type="PROSITE-ProRule" id="PRU00339"/>
    </source>
</evidence>
<comment type="caution">
    <text evidence="8">The sequence shown here is derived from an EMBL/GenBank/DDBJ whole genome shotgun (WGS) entry which is preliminary data.</text>
</comment>
<evidence type="ECO:0000256" key="6">
    <source>
        <dbReference type="SAM" id="SignalP"/>
    </source>
</evidence>
<dbReference type="Pfam" id="PF07676">
    <property type="entry name" value="PD40"/>
    <property type="match status" value="2"/>
</dbReference>
<feature type="signal peptide" evidence="6">
    <location>
        <begin position="1"/>
        <end position="17"/>
    </location>
</feature>
<feature type="domain" description="OmpA-like" evidence="7">
    <location>
        <begin position="507"/>
        <end position="651"/>
    </location>
</feature>
<dbReference type="Pfam" id="PF00691">
    <property type="entry name" value="OmpA"/>
    <property type="match status" value="1"/>
</dbReference>
<comment type="subcellular location">
    <subcellularLocation>
        <location evidence="1">Cell outer membrane</location>
    </subcellularLocation>
</comment>
<accession>A0A9D1IL46</accession>
<dbReference type="CDD" id="cd07185">
    <property type="entry name" value="OmpA_C-like"/>
    <property type="match status" value="1"/>
</dbReference>
<organism evidence="8 9">
    <name type="scientific">Candidatus Limisoma intestinavium</name>
    <dbReference type="NCBI Taxonomy" id="2840856"/>
    <lineage>
        <taxon>Bacteria</taxon>
        <taxon>Pseudomonadati</taxon>
        <taxon>Bacteroidota</taxon>
        <taxon>Bacteroidia</taxon>
        <taxon>Bacteroidales</taxon>
        <taxon>Candidatus Limisoma</taxon>
    </lineage>
</organism>
<dbReference type="EMBL" id="DVMS01000154">
    <property type="protein sequence ID" value="HIU39093.1"/>
    <property type="molecule type" value="Genomic_DNA"/>
</dbReference>
<dbReference type="InterPro" id="IPR011990">
    <property type="entry name" value="TPR-like_helical_dom_sf"/>
</dbReference>
<dbReference type="SMART" id="SM00028">
    <property type="entry name" value="TPR"/>
    <property type="match status" value="2"/>
</dbReference>
<feature type="chain" id="PRO_5039271456" evidence="6">
    <location>
        <begin position="18"/>
        <end position="655"/>
    </location>
</feature>
<dbReference type="Gene3D" id="1.25.40.10">
    <property type="entry name" value="Tetratricopeptide repeat domain"/>
    <property type="match status" value="1"/>
</dbReference>
<evidence type="ECO:0000256" key="1">
    <source>
        <dbReference type="ARBA" id="ARBA00004442"/>
    </source>
</evidence>
<evidence type="ECO:0000256" key="5">
    <source>
        <dbReference type="PROSITE-ProRule" id="PRU00473"/>
    </source>
</evidence>
<dbReference type="InterPro" id="IPR006664">
    <property type="entry name" value="OMP_bac"/>
</dbReference>
<dbReference type="SUPFAM" id="SSF103088">
    <property type="entry name" value="OmpA-like"/>
    <property type="match status" value="1"/>
</dbReference>
<sequence>MKYFATILFLAALCALASCRGAKLSVADEQFERGEYYDASVTYKKVYNKLRKKEERPLRGEVAFKMGNCYRLLNMSSRSSAAYQNALRYEYPDSMAHFYLAQALQRDGKYAAAIESYKRYLEFCPSDTLAINGVKGCEDALAWRGHASRYEVKNARLFNSRRSDFSPMYLGADYDQLYFTSTTEKAIGDKKSEITGMKNADVFFSKKNERGEWERPEAVEGELNTELDEGIVSFSPDGQTMYLTKARREPDAPTSVEIFTSSRSDAKWSAPVKFEITADTLSAFGHPAVSPDGEYLYFTSDMPGGYGGKDIWRISLTEREGSLLNLGPDINTAGNEDFPYVRADGTLYFSSDGHPGMGGLDIFKAVPTGDTSWKIENMRSPINSSGDDFGITFGKGEEGFFSSNRGDARGYDHIYSFVYNPVKITIEGLVMDKDEEPVRNAIIRIVGNDGSNQKEVARDDGSFEFSLQRGVRYVMLAGAKGYLNQKQEFESDTTMEDAGYWVEFMLPSINKPTVVENIFYDYDKADLRPESIAALDELIAVLNDNPNVTIEMASHTDRWGSEEYNIGLSHRRAQSVIDYLVEKGISKDRLQPHGYGKSQPKTVTKRIARLYPQFKEGDVLDEEFISTLSPEDQAAADQINRRTEFSVLSLTYNMQ</sequence>
<keyword evidence="6" id="KW-0732">Signal</keyword>
<dbReference type="InterPro" id="IPR008969">
    <property type="entry name" value="CarboxyPept-like_regulatory"/>
</dbReference>
<protein>
    <submittedName>
        <fullName evidence="8">OmpA family protein</fullName>
    </submittedName>
</protein>
<dbReference type="InterPro" id="IPR006665">
    <property type="entry name" value="OmpA-like"/>
</dbReference>